<dbReference type="EMBL" id="MDER01000002">
    <property type="protein sequence ID" value="ODP30472.1"/>
    <property type="molecule type" value="Genomic_DNA"/>
</dbReference>
<organism evidence="1 2">
    <name type="scientific">Paenibacillus nuruki</name>
    <dbReference type="NCBI Taxonomy" id="1886670"/>
    <lineage>
        <taxon>Bacteria</taxon>
        <taxon>Bacillati</taxon>
        <taxon>Bacillota</taxon>
        <taxon>Bacilli</taxon>
        <taxon>Bacillales</taxon>
        <taxon>Paenibacillaceae</taxon>
        <taxon>Paenibacillus</taxon>
    </lineage>
</organism>
<gene>
    <name evidence="1" type="ORF">PTI45_00193</name>
</gene>
<dbReference type="Proteomes" id="UP000094578">
    <property type="component" value="Unassembled WGS sequence"/>
</dbReference>
<keyword evidence="2" id="KW-1185">Reference proteome</keyword>
<dbReference type="SUPFAM" id="SSF46785">
    <property type="entry name" value="Winged helix' DNA-binding domain"/>
    <property type="match status" value="1"/>
</dbReference>
<evidence type="ECO:0000313" key="1">
    <source>
        <dbReference type="EMBL" id="ODP30472.1"/>
    </source>
</evidence>
<proteinExistence type="predicted"/>
<protein>
    <recommendedName>
        <fullName evidence="3">Rrf2 family transcriptional regulator</fullName>
    </recommendedName>
</protein>
<dbReference type="Gene3D" id="1.10.10.10">
    <property type="entry name" value="Winged helix-like DNA-binding domain superfamily/Winged helix DNA-binding domain"/>
    <property type="match status" value="1"/>
</dbReference>
<dbReference type="PROSITE" id="PS51197">
    <property type="entry name" value="HTH_RRF2_2"/>
    <property type="match status" value="1"/>
</dbReference>
<dbReference type="PANTHER" id="PTHR33221">
    <property type="entry name" value="WINGED HELIX-TURN-HELIX TRANSCRIPTIONAL REGULATOR, RRF2 FAMILY"/>
    <property type="match status" value="1"/>
</dbReference>
<dbReference type="STRING" id="1886670.PTI45_00193"/>
<comment type="caution">
    <text evidence="1">The sequence shown here is derived from an EMBL/GenBank/DDBJ whole genome shotgun (WGS) entry which is preliminary data.</text>
</comment>
<sequence length="147" mass="15998">MKTQAKLIGPARFSVAVHTLAGLASNGGTLSSAMIAAQVHSHPTFLRRILATLASHNIVDTREGRDGGYTLRIPADQLTLSAIYLAIRIEQPIHDLPQSDGIQDSEKMNQRLSSIMKGAEQQVIDYLGQYTLADVIDDSDITKMPDK</sequence>
<name>A0A1E3L9G7_9BACL</name>
<dbReference type="PANTHER" id="PTHR33221:SF15">
    <property type="entry name" value="HTH-TYPE TRANSCRIPTIONAL REGULATOR YWGB-RELATED"/>
    <property type="match status" value="1"/>
</dbReference>
<dbReference type="InterPro" id="IPR000944">
    <property type="entry name" value="Tscrpt_reg_Rrf2"/>
</dbReference>
<dbReference type="GO" id="GO:0003700">
    <property type="term" value="F:DNA-binding transcription factor activity"/>
    <property type="evidence" value="ECO:0007669"/>
    <property type="project" value="TreeGrafter"/>
</dbReference>
<accession>A0A1E3L9G7</accession>
<dbReference type="AlphaFoldDB" id="A0A1E3L9G7"/>
<reference evidence="1 2" key="1">
    <citation type="submission" date="2016-08" db="EMBL/GenBank/DDBJ databases">
        <title>Genome sequencing of Paenibacillus sp. TI45-13ar, isolated from Korean traditional nuruk.</title>
        <authorList>
            <person name="Kim S.-J."/>
        </authorList>
    </citation>
    <scope>NUCLEOTIDE SEQUENCE [LARGE SCALE GENOMIC DNA]</scope>
    <source>
        <strain evidence="1 2">TI45-13ar</strain>
    </source>
</reference>
<dbReference type="RefSeq" id="WP_069325678.1">
    <property type="nucleotide sequence ID" value="NZ_MDER01000002.1"/>
</dbReference>
<dbReference type="Pfam" id="PF02082">
    <property type="entry name" value="Rrf2"/>
    <property type="match status" value="1"/>
</dbReference>
<evidence type="ECO:0008006" key="3">
    <source>
        <dbReference type="Google" id="ProtNLM"/>
    </source>
</evidence>
<dbReference type="GO" id="GO:0005829">
    <property type="term" value="C:cytosol"/>
    <property type="evidence" value="ECO:0007669"/>
    <property type="project" value="TreeGrafter"/>
</dbReference>
<dbReference type="InterPro" id="IPR036388">
    <property type="entry name" value="WH-like_DNA-bd_sf"/>
</dbReference>
<dbReference type="InterPro" id="IPR036390">
    <property type="entry name" value="WH_DNA-bd_sf"/>
</dbReference>
<evidence type="ECO:0000313" key="2">
    <source>
        <dbReference type="Proteomes" id="UP000094578"/>
    </source>
</evidence>